<organism evidence="1 2">
    <name type="scientific">Ruminiclostridium sufflavum DSM 19573</name>
    <dbReference type="NCBI Taxonomy" id="1121337"/>
    <lineage>
        <taxon>Bacteria</taxon>
        <taxon>Bacillati</taxon>
        <taxon>Bacillota</taxon>
        <taxon>Clostridia</taxon>
        <taxon>Eubacteriales</taxon>
        <taxon>Oscillospiraceae</taxon>
        <taxon>Ruminiclostridium</taxon>
    </lineage>
</organism>
<protein>
    <submittedName>
        <fullName evidence="1">Putative bacteriocin</fullName>
    </submittedName>
</protein>
<reference evidence="1 2" key="1">
    <citation type="submission" date="2018-06" db="EMBL/GenBank/DDBJ databases">
        <title>Genomic Encyclopedia of Type Strains, Phase I: the one thousand microbial genomes (KMG-I) project.</title>
        <authorList>
            <person name="Kyrpides N."/>
        </authorList>
    </citation>
    <scope>NUCLEOTIDE SEQUENCE [LARGE SCALE GENOMIC DNA]</scope>
    <source>
        <strain evidence="1 2">DSM 19573</strain>
    </source>
</reference>
<dbReference type="RefSeq" id="WP_110460415.1">
    <property type="nucleotide sequence ID" value="NZ_QKMR01000002.1"/>
</dbReference>
<sequence length="53" mass="5942">MKKLGKKLHSCQGTIEAYADCYSYCHCDYNACGNTSAMVNLMANVRNFVNNNM</sequence>
<comment type="caution">
    <text evidence="1">The sequence shown here is derived from an EMBL/GenBank/DDBJ whole genome shotgun (WGS) entry which is preliminary data.</text>
</comment>
<dbReference type="Proteomes" id="UP000248132">
    <property type="component" value="Unassembled WGS sequence"/>
</dbReference>
<keyword evidence="2" id="KW-1185">Reference proteome</keyword>
<evidence type="ECO:0000313" key="1">
    <source>
        <dbReference type="EMBL" id="PYG89724.1"/>
    </source>
</evidence>
<dbReference type="OrthoDB" id="1739974at2"/>
<accession>A0A318XPA9</accession>
<gene>
    <name evidence="1" type="ORF">LY28_00317</name>
</gene>
<dbReference type="EMBL" id="QKMR01000002">
    <property type="protein sequence ID" value="PYG89724.1"/>
    <property type="molecule type" value="Genomic_DNA"/>
</dbReference>
<dbReference type="InterPro" id="IPR023968">
    <property type="entry name" value="Bacteriocin_CLI3235"/>
</dbReference>
<dbReference type="AlphaFoldDB" id="A0A318XPA9"/>
<dbReference type="NCBIfam" id="TIGR04065">
    <property type="entry name" value="ocin_CLI_3235"/>
    <property type="match status" value="1"/>
</dbReference>
<evidence type="ECO:0000313" key="2">
    <source>
        <dbReference type="Proteomes" id="UP000248132"/>
    </source>
</evidence>
<name>A0A318XPA9_9FIRM</name>
<proteinExistence type="predicted"/>